<keyword evidence="4" id="KW-1185">Reference proteome</keyword>
<dbReference type="RefSeq" id="WP_209627814.1">
    <property type="nucleotide sequence ID" value="NZ_PRDG01000003.1"/>
</dbReference>
<dbReference type="EMBL" id="PRDG01000003">
    <property type="protein sequence ID" value="MBP2623310.1"/>
    <property type="molecule type" value="Genomic_DNA"/>
</dbReference>
<dbReference type="Proteomes" id="UP001519296">
    <property type="component" value="Unassembled WGS sequence"/>
</dbReference>
<organism evidence="3 4">
    <name type="scientific">Streptococcus oricebi</name>
    <dbReference type="NCBI Taxonomy" id="1547447"/>
    <lineage>
        <taxon>Bacteria</taxon>
        <taxon>Bacillati</taxon>
        <taxon>Bacillota</taxon>
        <taxon>Bacilli</taxon>
        <taxon>Lactobacillales</taxon>
        <taxon>Streptococcaceae</taxon>
        <taxon>Streptococcus</taxon>
    </lineage>
</organism>
<feature type="transmembrane region" description="Helical" evidence="1">
    <location>
        <begin position="114"/>
        <end position="134"/>
    </location>
</feature>
<comment type="caution">
    <text evidence="3">The sequence shown here is derived from an EMBL/GenBank/DDBJ whole genome shotgun (WGS) entry which is preliminary data.</text>
</comment>
<reference evidence="3 4" key="1">
    <citation type="submission" date="2018-02" db="EMBL/GenBank/DDBJ databases">
        <title>Draft genome sequence of Streptococcus oricebi CCUG 70868T type strain.</title>
        <authorList>
            <person name="Mendez V."/>
            <person name="Salva-Serra F."/>
            <person name="Jaen-Luchoro D."/>
            <person name="Gonzales-Siles L."/>
            <person name="Karlsson R."/>
            <person name="Engstrom-Jakobsson H."/>
            <person name="Busquets A."/>
            <person name="Gomila M."/>
            <person name="Pineiro-Iglesias B."/>
            <person name="Bennasar-Figueras A."/>
            <person name="Seeger M."/>
            <person name="Moore E."/>
        </authorList>
    </citation>
    <scope>NUCLEOTIDE SEQUENCE [LARGE SCALE GENOMIC DNA]</scope>
    <source>
        <strain evidence="3 4">CCUG 70868</strain>
    </source>
</reference>
<keyword evidence="1" id="KW-1133">Transmembrane helix</keyword>
<accession>A0ABS5B3B2</accession>
<feature type="transmembrane region" description="Helical" evidence="1">
    <location>
        <begin position="87"/>
        <end position="108"/>
    </location>
</feature>
<gene>
    <name evidence="3" type="ORF">C4K46_05080</name>
</gene>
<evidence type="ECO:0000313" key="4">
    <source>
        <dbReference type="Proteomes" id="UP001519296"/>
    </source>
</evidence>
<protein>
    <recommendedName>
        <fullName evidence="2">DUF1648 domain-containing protein</fullName>
    </recommendedName>
</protein>
<evidence type="ECO:0000256" key="1">
    <source>
        <dbReference type="SAM" id="Phobius"/>
    </source>
</evidence>
<keyword evidence="1" id="KW-0812">Transmembrane</keyword>
<dbReference type="Pfam" id="PF07853">
    <property type="entry name" value="DUF1648"/>
    <property type="match status" value="1"/>
</dbReference>
<feature type="transmembrane region" description="Helical" evidence="1">
    <location>
        <begin position="54"/>
        <end position="75"/>
    </location>
</feature>
<name>A0ABS5B3B2_9STRE</name>
<sequence>MKNKKKLRELGLTFLVIWLPVLYGLSVYQDLPQNIRIHFGWSTAQPFEYMDKSLFIWALPLFLTLVQGFVYWTTTYKKISKSSFEHFILWIVPVVQAVIYSSVLFKALNASFDIMKPTLILTGLILVISGNYLPKKVLEEEKPAPRLLAYSMVLVGFLCLLAGFFLSS</sequence>
<proteinExistence type="predicted"/>
<keyword evidence="1" id="KW-0472">Membrane</keyword>
<dbReference type="InterPro" id="IPR012867">
    <property type="entry name" value="DUF1648"/>
</dbReference>
<feature type="domain" description="DUF1648" evidence="2">
    <location>
        <begin position="15"/>
        <end position="63"/>
    </location>
</feature>
<evidence type="ECO:0000259" key="2">
    <source>
        <dbReference type="Pfam" id="PF07853"/>
    </source>
</evidence>
<evidence type="ECO:0000313" key="3">
    <source>
        <dbReference type="EMBL" id="MBP2623310.1"/>
    </source>
</evidence>
<feature type="transmembrane region" description="Helical" evidence="1">
    <location>
        <begin position="146"/>
        <end position="166"/>
    </location>
</feature>